<protein>
    <submittedName>
        <fullName evidence="2">Uncharacterized protein</fullName>
    </submittedName>
</protein>
<organism evidence="2">
    <name type="scientific">Candidatus Kentrum sp. TUN</name>
    <dbReference type="NCBI Taxonomy" id="2126343"/>
    <lineage>
        <taxon>Bacteria</taxon>
        <taxon>Pseudomonadati</taxon>
        <taxon>Pseudomonadota</taxon>
        <taxon>Gammaproteobacteria</taxon>
        <taxon>Candidatus Kentrum</taxon>
    </lineage>
</organism>
<feature type="transmembrane region" description="Helical" evidence="1">
    <location>
        <begin position="198"/>
        <end position="215"/>
    </location>
</feature>
<name>A0A451A6Z2_9GAMM</name>
<feature type="transmembrane region" description="Helical" evidence="1">
    <location>
        <begin position="164"/>
        <end position="186"/>
    </location>
</feature>
<dbReference type="AlphaFoldDB" id="A0A451A6Z2"/>
<proteinExistence type="predicted"/>
<feature type="transmembrane region" description="Helical" evidence="1">
    <location>
        <begin position="108"/>
        <end position="131"/>
    </location>
</feature>
<feature type="transmembrane region" description="Helical" evidence="1">
    <location>
        <begin position="68"/>
        <end position="88"/>
    </location>
</feature>
<sequence length="484" mass="54744">MNMTILVRWFTWVWLRWKYQFGMFHHASRDIKALSSHGQSSYSGNWITPSEEEICRDFEQLEDSNIDYFKWISIGIWLIVIAFIWLILRATDVIPELITIFSSKALRYPDITMGVLGGLGTTVLIIIFFAANDDSPLHVTKEEATGAIGNLRVSGEAGRRPTPWWQQLLLLIIVAFEAGIFGSLMLSYVGDFTNTQNLIAGFAFGVILAIVLTVMTHKAGKAIYIAHHRSALAEAVARETARIVEKDPSDRPIERSETFGKIKQAFGPIQFDGNKLSFWTAAGIPTLTLILVASVAVTGFIVRDNIQRNIIDMLKRQQMEETTLREELSLLNQETIAPQEIMGEINAAQAYQADSFAANEMIAARASILIIAVTFIGLQIITTIIGYQDGFDFSENTTTYYPHLQAYEKSSRILTEDTLNRHNQDRLKSLYRRVDSILAGYYKTILRKTVGNAHTAVLHNALESRKPMRFETYRKRNNENTKPH</sequence>
<reference evidence="2" key="1">
    <citation type="submission" date="2019-02" db="EMBL/GenBank/DDBJ databases">
        <authorList>
            <person name="Gruber-Vodicka R. H."/>
            <person name="Seah K. B. B."/>
        </authorList>
    </citation>
    <scope>NUCLEOTIDE SEQUENCE</scope>
    <source>
        <strain evidence="2">BECK_BY1</strain>
    </source>
</reference>
<keyword evidence="1" id="KW-0472">Membrane</keyword>
<evidence type="ECO:0000256" key="1">
    <source>
        <dbReference type="SAM" id="Phobius"/>
    </source>
</evidence>
<keyword evidence="1" id="KW-1133">Transmembrane helix</keyword>
<accession>A0A451A6Z2</accession>
<feature type="transmembrane region" description="Helical" evidence="1">
    <location>
        <begin position="368"/>
        <end position="387"/>
    </location>
</feature>
<gene>
    <name evidence="2" type="ORF">BECKTUN1418D_GA0071000_11602</name>
</gene>
<feature type="transmembrane region" description="Helical" evidence="1">
    <location>
        <begin position="278"/>
        <end position="302"/>
    </location>
</feature>
<dbReference type="EMBL" id="CAADFX010000160">
    <property type="protein sequence ID" value="VFK61791.1"/>
    <property type="molecule type" value="Genomic_DNA"/>
</dbReference>
<evidence type="ECO:0000313" key="2">
    <source>
        <dbReference type="EMBL" id="VFK61791.1"/>
    </source>
</evidence>
<keyword evidence="1" id="KW-0812">Transmembrane</keyword>